<accession>A0AAE4Q1B6</accession>
<dbReference type="EMBL" id="JASGOQ010000001">
    <property type="protein sequence ID" value="MDV5390933.1"/>
    <property type="molecule type" value="Genomic_DNA"/>
</dbReference>
<evidence type="ECO:0000313" key="1">
    <source>
        <dbReference type="EMBL" id="MDV5390933.1"/>
    </source>
</evidence>
<organism evidence="1 2">
    <name type="scientific">Shewanella xiamenensis</name>
    <dbReference type="NCBI Taxonomy" id="332186"/>
    <lineage>
        <taxon>Bacteria</taxon>
        <taxon>Pseudomonadati</taxon>
        <taxon>Pseudomonadota</taxon>
        <taxon>Gammaproteobacteria</taxon>
        <taxon>Alteromonadales</taxon>
        <taxon>Shewanellaceae</taxon>
        <taxon>Shewanella</taxon>
    </lineage>
</organism>
<comment type="caution">
    <text evidence="1">The sequence shown here is derived from an EMBL/GenBank/DDBJ whole genome shotgun (WGS) entry which is preliminary data.</text>
</comment>
<gene>
    <name evidence="1" type="ORF">QM089_11890</name>
</gene>
<sequence>MNQHNCFWDTSYDTEIEKLGTINRLPWVGNAYREQEMKILILGESVYDWNPKEPGHIEKINSPLNLRILHKNHALDFKRNSKFVRNIERAIYDKRKPTDEEKNHFGIL</sequence>
<dbReference type="Proteomes" id="UP001187859">
    <property type="component" value="Unassembled WGS sequence"/>
</dbReference>
<protein>
    <submittedName>
        <fullName evidence="1">Uncharacterized protein</fullName>
    </submittedName>
</protein>
<dbReference type="AlphaFoldDB" id="A0AAE4Q1B6"/>
<reference evidence="1" key="1">
    <citation type="submission" date="2023-05" db="EMBL/GenBank/DDBJ databases">
        <title>Colonisation of extended spectrum b-lactamase- and carbapenemase-producing bacteria on hospital surfaces from low- and middle-income countries.</title>
        <authorList>
            <person name="Nieto-Rosado M."/>
            <person name="Sands K."/>
            <person name="Iregbu K."/>
            <person name="Zahra R."/>
            <person name="Mazarati J.B."/>
            <person name="Mehtar S."/>
            <person name="Barnards-Group B."/>
            <person name="Walsh T.R."/>
        </authorList>
    </citation>
    <scope>NUCLEOTIDE SEQUENCE</scope>
    <source>
        <strain evidence="1">PP-E493</strain>
    </source>
</reference>
<proteinExistence type="predicted"/>
<evidence type="ECO:0000313" key="2">
    <source>
        <dbReference type="Proteomes" id="UP001187859"/>
    </source>
</evidence>
<dbReference type="RefSeq" id="WP_317519885.1">
    <property type="nucleotide sequence ID" value="NZ_JASGOQ010000001.1"/>
</dbReference>
<name>A0AAE4Q1B6_9GAMM</name>